<dbReference type="InterPro" id="IPR052336">
    <property type="entry name" value="MlaD_Phospholipid_Transporter"/>
</dbReference>
<feature type="domain" description="Mce/MlaD" evidence="2">
    <location>
        <begin position="39"/>
        <end position="117"/>
    </location>
</feature>
<dbReference type="InterPro" id="IPR003399">
    <property type="entry name" value="Mce/MlaD"/>
</dbReference>
<comment type="caution">
    <text evidence="3">The sequence shown here is derived from an EMBL/GenBank/DDBJ whole genome shotgun (WGS) entry which is preliminary data.</text>
</comment>
<dbReference type="PANTHER" id="PTHR33371">
    <property type="entry name" value="INTERMEMBRANE PHOSPHOLIPID TRANSPORT SYSTEM BINDING PROTEIN MLAD-RELATED"/>
    <property type="match status" value="1"/>
</dbReference>
<keyword evidence="1" id="KW-0472">Membrane</keyword>
<reference evidence="3" key="1">
    <citation type="journal article" date="2020" name="mSystems">
        <title>Genome- and Community-Level Interaction Insights into Carbon Utilization and Element Cycling Functions of Hydrothermarchaeota in Hydrothermal Sediment.</title>
        <authorList>
            <person name="Zhou Z."/>
            <person name="Liu Y."/>
            <person name="Xu W."/>
            <person name="Pan J."/>
            <person name="Luo Z.H."/>
            <person name="Li M."/>
        </authorList>
    </citation>
    <scope>NUCLEOTIDE SEQUENCE [LARGE SCALE GENOMIC DNA]</scope>
    <source>
        <strain evidence="3">SpSt-479</strain>
    </source>
</reference>
<gene>
    <name evidence="3" type="ORF">ENS31_12290</name>
</gene>
<dbReference type="Pfam" id="PF02470">
    <property type="entry name" value="MlaD"/>
    <property type="match status" value="1"/>
</dbReference>
<accession>A0A7V2ZLZ8</accession>
<dbReference type="EMBL" id="DSUJ01000010">
    <property type="protein sequence ID" value="HFI92288.1"/>
    <property type="molecule type" value="Genomic_DNA"/>
</dbReference>
<evidence type="ECO:0000313" key="3">
    <source>
        <dbReference type="EMBL" id="HFI92288.1"/>
    </source>
</evidence>
<protein>
    <submittedName>
        <fullName evidence="3">MCE family protein</fullName>
    </submittedName>
</protein>
<keyword evidence="1" id="KW-0812">Transmembrane</keyword>
<dbReference type="AlphaFoldDB" id="A0A7V2ZLZ8"/>
<sequence>MFKDLTGAKLGIFIFVGSVLLVIGIFMLGNKDQLFVSTFTVRAYFQNTEGLRNGASVRFGGIDVGAVKQIKIMADTSGRVEVSMRIKEEVRRFIKKDSRASIETEGLVGNKVVIISMGSDNAEPISNNGVILSKEPLSFADVIEETQGILSYTKEMTKNLADIVGKVNQGQGTIGKILNDEELYNAATNITKSADRNLTAITDDMRKVIALFDDLGKGVETIVKNTNNVVAGIDTLLQGVSEGKGVLGSLLTDQGTEGKSINKILDNLVQISEDTKTSASRLAENMEALKHNWLFKSYFEERGYWDKQEFEKQIDAKLIELNEKIYILDKKISELKALESK</sequence>
<proteinExistence type="predicted"/>
<evidence type="ECO:0000259" key="2">
    <source>
        <dbReference type="Pfam" id="PF02470"/>
    </source>
</evidence>
<keyword evidence="1" id="KW-1133">Transmembrane helix</keyword>
<dbReference type="PANTHER" id="PTHR33371:SF4">
    <property type="entry name" value="INTERMEMBRANE PHOSPHOLIPID TRANSPORT SYSTEM BINDING PROTEIN MLAD"/>
    <property type="match status" value="1"/>
</dbReference>
<name>A0A7V2ZLZ8_9BACT</name>
<organism evidence="3">
    <name type="scientific">Ignavibacterium album</name>
    <dbReference type="NCBI Taxonomy" id="591197"/>
    <lineage>
        <taxon>Bacteria</taxon>
        <taxon>Pseudomonadati</taxon>
        <taxon>Ignavibacteriota</taxon>
        <taxon>Ignavibacteria</taxon>
        <taxon>Ignavibacteriales</taxon>
        <taxon>Ignavibacteriaceae</taxon>
        <taxon>Ignavibacterium</taxon>
    </lineage>
</organism>
<feature type="transmembrane region" description="Helical" evidence="1">
    <location>
        <begin position="12"/>
        <end position="29"/>
    </location>
</feature>
<evidence type="ECO:0000256" key="1">
    <source>
        <dbReference type="SAM" id="Phobius"/>
    </source>
</evidence>